<comment type="caution">
    <text evidence="2">The sequence shown here is derived from an EMBL/GenBank/DDBJ whole genome shotgun (WGS) entry which is preliminary data.</text>
</comment>
<dbReference type="PANTHER" id="PTHR45138:SF9">
    <property type="entry name" value="DIGUANYLATE CYCLASE DGCM-RELATED"/>
    <property type="match status" value="1"/>
</dbReference>
<sequence length="631" mass="71938">MEELLEREIILELKSKFFDLISTGSFSFSSSEVLSKMMAILKELLKAHEVDFYSCQEWNQGMFLEATTRLSTDDGVLENFPHCLVNEFAAKPYTFIKYPESMPQHELLLVLKDNEKPKGLFGFQMNSDILNRLSDRFLNKLSFECNVFIEKVRSLAETLEEEKRYKQLFRVTKKFHSTMDMDAVLGEIISTLRDVYPSFTYYLLLSHDHKGYDGLPVRDLEYDSDNLTAMQSYVSGQIQFEDSVIEKNSIMYAPLKGKQGVYGVLQVIAPNSQVFPQNEVEFIKLLANTAGSALENAKLYEQSRKLIADLQLINETSHQLNTSLRLTDTMKFICGQIIKSFNAQEVGFIMLDEEHDDYSVLQGSTSFFFSKDASNYILRVAKRVRQDMEPLFLGDISADREDSPLHFHSIMGVPMIQSGELKGFALVMHEEPYHFAFDTFKLLQSLIHHSTLAFTNSMLREELEKMVVTDHLTKLYSRGYLDEKMNLSMLEDQQGTFILIDIDNFKSVNDQYGHQIGDEVLIQLARQIVNNIRGTDIGARWGGEELAIYLPGAPLETGVRIANRLVDKVEKNTNPNVTVSCGVSTWIRGQEDTTKTVFKRADQALYVAKGSGKNKVVVQNEDNLDFSGTQE</sequence>
<dbReference type="InterPro" id="IPR000160">
    <property type="entry name" value="GGDEF_dom"/>
</dbReference>
<dbReference type="InterPro" id="IPR043128">
    <property type="entry name" value="Rev_trsase/Diguanyl_cyclase"/>
</dbReference>
<dbReference type="GO" id="GO:0043709">
    <property type="term" value="P:cell adhesion involved in single-species biofilm formation"/>
    <property type="evidence" value="ECO:0007669"/>
    <property type="project" value="TreeGrafter"/>
</dbReference>
<accession>A0A846U0R0</accession>
<evidence type="ECO:0000313" key="2">
    <source>
        <dbReference type="EMBL" id="NKE08271.1"/>
    </source>
</evidence>
<evidence type="ECO:0000313" key="3">
    <source>
        <dbReference type="Proteomes" id="UP000587942"/>
    </source>
</evidence>
<evidence type="ECO:0000259" key="1">
    <source>
        <dbReference type="PROSITE" id="PS50887"/>
    </source>
</evidence>
<dbReference type="Proteomes" id="UP000587942">
    <property type="component" value="Unassembled WGS sequence"/>
</dbReference>
<dbReference type="PANTHER" id="PTHR45138">
    <property type="entry name" value="REGULATORY COMPONENTS OF SENSORY TRANSDUCTION SYSTEM"/>
    <property type="match status" value="1"/>
</dbReference>
<dbReference type="AlphaFoldDB" id="A0A846U0R0"/>
<dbReference type="InterPro" id="IPR050469">
    <property type="entry name" value="Diguanylate_Cyclase"/>
</dbReference>
<dbReference type="PROSITE" id="PS50887">
    <property type="entry name" value="GGDEF"/>
    <property type="match status" value="1"/>
</dbReference>
<dbReference type="Gene3D" id="3.30.70.270">
    <property type="match status" value="1"/>
</dbReference>
<reference evidence="2 3" key="1">
    <citation type="submission" date="2020-03" db="EMBL/GenBank/DDBJ databases">
        <authorList>
            <person name="Sun Q."/>
        </authorList>
    </citation>
    <scope>NUCLEOTIDE SEQUENCE [LARGE SCALE GENOMIC DNA]</scope>
    <source>
        <strain evidence="2 3">KACC 21451</strain>
    </source>
</reference>
<name>A0A846U0R0_9BACI</name>
<dbReference type="SUPFAM" id="SSF55073">
    <property type="entry name" value="Nucleotide cyclase"/>
    <property type="match status" value="1"/>
</dbReference>
<dbReference type="Pfam" id="PF13492">
    <property type="entry name" value="GAF_3"/>
    <property type="match status" value="1"/>
</dbReference>
<dbReference type="GO" id="GO:0052621">
    <property type="term" value="F:diguanylate cyclase activity"/>
    <property type="evidence" value="ECO:0007669"/>
    <property type="project" value="TreeGrafter"/>
</dbReference>
<protein>
    <submittedName>
        <fullName evidence="2">Diguanylate cyclase</fullName>
    </submittedName>
</protein>
<dbReference type="CDD" id="cd01949">
    <property type="entry name" value="GGDEF"/>
    <property type="match status" value="1"/>
</dbReference>
<dbReference type="Gene3D" id="3.30.450.40">
    <property type="match status" value="2"/>
</dbReference>
<gene>
    <name evidence="2" type="ORF">GWK17_22830</name>
</gene>
<dbReference type="RefSeq" id="WP_167834620.1">
    <property type="nucleotide sequence ID" value="NZ_JAAVUM010000033.1"/>
</dbReference>
<dbReference type="SMART" id="SM00267">
    <property type="entry name" value="GGDEF"/>
    <property type="match status" value="1"/>
</dbReference>
<dbReference type="SUPFAM" id="SSF55781">
    <property type="entry name" value="GAF domain-like"/>
    <property type="match status" value="2"/>
</dbReference>
<dbReference type="SMART" id="SM00065">
    <property type="entry name" value="GAF"/>
    <property type="match status" value="2"/>
</dbReference>
<dbReference type="EMBL" id="JAAVUM010000033">
    <property type="protein sequence ID" value="NKE08271.1"/>
    <property type="molecule type" value="Genomic_DNA"/>
</dbReference>
<feature type="domain" description="GGDEF" evidence="1">
    <location>
        <begin position="493"/>
        <end position="621"/>
    </location>
</feature>
<dbReference type="InterPro" id="IPR029787">
    <property type="entry name" value="Nucleotide_cyclase"/>
</dbReference>
<organism evidence="2 3">
    <name type="scientific">Mesobacillus selenatarsenatis</name>
    <dbReference type="NCBI Taxonomy" id="388741"/>
    <lineage>
        <taxon>Bacteria</taxon>
        <taxon>Bacillati</taxon>
        <taxon>Bacillota</taxon>
        <taxon>Bacilli</taxon>
        <taxon>Bacillales</taxon>
        <taxon>Bacillaceae</taxon>
        <taxon>Mesobacillus</taxon>
    </lineage>
</organism>
<dbReference type="InterPro" id="IPR003018">
    <property type="entry name" value="GAF"/>
</dbReference>
<dbReference type="FunFam" id="3.30.70.270:FF:000001">
    <property type="entry name" value="Diguanylate cyclase domain protein"/>
    <property type="match status" value="1"/>
</dbReference>
<proteinExistence type="predicted"/>
<dbReference type="Pfam" id="PF00990">
    <property type="entry name" value="GGDEF"/>
    <property type="match status" value="1"/>
</dbReference>
<dbReference type="GO" id="GO:1902201">
    <property type="term" value="P:negative regulation of bacterial-type flagellum-dependent cell motility"/>
    <property type="evidence" value="ECO:0007669"/>
    <property type="project" value="TreeGrafter"/>
</dbReference>
<dbReference type="Pfam" id="PF13185">
    <property type="entry name" value="GAF_2"/>
    <property type="match status" value="1"/>
</dbReference>
<dbReference type="NCBIfam" id="TIGR00254">
    <property type="entry name" value="GGDEF"/>
    <property type="match status" value="1"/>
</dbReference>
<dbReference type="InterPro" id="IPR029016">
    <property type="entry name" value="GAF-like_dom_sf"/>
</dbReference>
<dbReference type="GO" id="GO:0005886">
    <property type="term" value="C:plasma membrane"/>
    <property type="evidence" value="ECO:0007669"/>
    <property type="project" value="TreeGrafter"/>
</dbReference>